<dbReference type="PATRIC" id="fig|754476.3.peg.2339"/>
<evidence type="ECO:0000256" key="5">
    <source>
        <dbReference type="ARBA" id="ARBA00093797"/>
    </source>
</evidence>
<dbReference type="HOGENOM" id="CLU_2233364_0_0_6"/>
<comment type="subcellular location">
    <subcellularLocation>
        <location evidence="1">Cytoplasm</location>
        <location evidence="1">Cytosol</location>
    </subcellularLocation>
</comment>
<keyword evidence="2" id="KW-0963">Cytoplasm</keyword>
<organism evidence="6 7">
    <name type="scientific">Methylophaga nitratireducenticrescens</name>
    <dbReference type="NCBI Taxonomy" id="754476"/>
    <lineage>
        <taxon>Bacteria</taxon>
        <taxon>Pseudomonadati</taxon>
        <taxon>Pseudomonadota</taxon>
        <taxon>Gammaproteobacteria</taxon>
        <taxon>Thiotrichales</taxon>
        <taxon>Piscirickettsiaceae</taxon>
        <taxon>Methylophaga</taxon>
    </lineage>
</organism>
<reference evidence="6 7" key="2">
    <citation type="journal article" date="2013" name="Int. J. Syst. Evol. Microbiol.">
        <title>Methylophaga nitratireducenticrescens sp. nov. and Methylophaga frappieri sp. nov., isolated from the biofilm of the methanol-fed denitrification system treating the seawater at the Montreal Biodome.</title>
        <authorList>
            <person name="Villeneuve C."/>
            <person name="Martineau C."/>
            <person name="Mauffrey F."/>
            <person name="Villemur R."/>
        </authorList>
    </citation>
    <scope>NUCLEOTIDE SEQUENCE [LARGE SCALE GENOMIC DNA]</scope>
    <source>
        <strain evidence="6 7">JAM1</strain>
    </source>
</reference>
<dbReference type="Proteomes" id="UP000009144">
    <property type="component" value="Chromosome"/>
</dbReference>
<dbReference type="Pfam" id="PF05400">
    <property type="entry name" value="FliT"/>
    <property type="match status" value="1"/>
</dbReference>
<dbReference type="OrthoDB" id="6494117at2"/>
<name>I1XLA7_METNJ</name>
<dbReference type="STRING" id="754476.Q7A_2376"/>
<dbReference type="RefSeq" id="WP_014707541.1">
    <property type="nucleotide sequence ID" value="NC_017857.3"/>
</dbReference>
<dbReference type="InterPro" id="IPR008622">
    <property type="entry name" value="FliT"/>
</dbReference>
<evidence type="ECO:0000256" key="1">
    <source>
        <dbReference type="ARBA" id="ARBA00004514"/>
    </source>
</evidence>
<protein>
    <recommendedName>
        <fullName evidence="5">Flagellar protein FliT</fullName>
    </recommendedName>
</protein>
<evidence type="ECO:0000256" key="4">
    <source>
        <dbReference type="ARBA" id="ARBA00023186"/>
    </source>
</evidence>
<evidence type="ECO:0000256" key="2">
    <source>
        <dbReference type="ARBA" id="ARBA00022490"/>
    </source>
</evidence>
<gene>
    <name evidence="6" type="ordered locus">Q7A_2376</name>
</gene>
<dbReference type="KEGG" id="mej:Q7A_2376"/>
<dbReference type="Gene3D" id="1.20.58.380">
    <property type="entry name" value="Flagellar protein flit"/>
    <property type="match status" value="1"/>
</dbReference>
<evidence type="ECO:0000313" key="7">
    <source>
        <dbReference type="Proteomes" id="UP000009144"/>
    </source>
</evidence>
<dbReference type="AlphaFoldDB" id="I1XLA7"/>
<evidence type="ECO:0000256" key="3">
    <source>
        <dbReference type="ARBA" id="ARBA00022795"/>
    </source>
</evidence>
<reference evidence="6 7" key="1">
    <citation type="journal article" date="2012" name="J. Bacteriol.">
        <title>Complete genome sequences of Methylophaga sp. strain JAM1 and Methylophaga sp. strain JAM7.</title>
        <authorList>
            <person name="Villeneuve C."/>
            <person name="Martineau C."/>
            <person name="Mauffrey F."/>
            <person name="Villemur R."/>
        </authorList>
    </citation>
    <scope>NUCLEOTIDE SEQUENCE [LARGE SCALE GENOMIC DNA]</scope>
    <source>
        <strain evidence="6 7">JAM1</strain>
    </source>
</reference>
<dbReference type="EMBL" id="CP003390">
    <property type="protein sequence ID" value="AFI85176.1"/>
    <property type="molecule type" value="Genomic_DNA"/>
</dbReference>
<sequence length="105" mass="12092">MTHSSDKLNFLHQAVQLTQNMLAMAKQKQWNELPEIEKKRQILLESIFPLDEDSPEIESQATVLQTLIDTNNELIAHCQEGKQSLQLQMRNAKFTHKAVTAYQSN</sequence>
<keyword evidence="6" id="KW-0969">Cilium</keyword>
<evidence type="ECO:0000313" key="6">
    <source>
        <dbReference type="EMBL" id="AFI85176.1"/>
    </source>
</evidence>
<proteinExistence type="predicted"/>
<keyword evidence="3" id="KW-1005">Bacterial flagellum biogenesis</keyword>
<accession>I1XLA7</accession>
<dbReference type="GO" id="GO:0044781">
    <property type="term" value="P:bacterial-type flagellum organization"/>
    <property type="evidence" value="ECO:0007669"/>
    <property type="project" value="UniProtKB-KW"/>
</dbReference>
<keyword evidence="4" id="KW-0143">Chaperone</keyword>
<keyword evidence="6" id="KW-0282">Flagellum</keyword>
<keyword evidence="6" id="KW-0966">Cell projection</keyword>
<keyword evidence="7" id="KW-1185">Reference proteome</keyword>